<evidence type="ECO:0000256" key="1">
    <source>
        <dbReference type="SAM" id="Phobius"/>
    </source>
</evidence>
<accession>F0Z936</accession>
<dbReference type="InterPro" id="IPR054484">
    <property type="entry name" value="ComC_SSD"/>
</dbReference>
<dbReference type="Pfam" id="PF23034">
    <property type="entry name" value="DUF7035"/>
    <property type="match status" value="1"/>
</dbReference>
<keyword evidence="7" id="KW-1185">Reference proteome</keyword>
<dbReference type="InterPro" id="IPR057709">
    <property type="entry name" value="DUF7949"/>
</dbReference>
<dbReference type="CDD" id="cd12087">
    <property type="entry name" value="TM_EGFR-like"/>
    <property type="match status" value="1"/>
</dbReference>
<dbReference type="RefSeq" id="XP_003283930.1">
    <property type="nucleotide sequence ID" value="XM_003283882.1"/>
</dbReference>
<dbReference type="OMA" id="HTNITGK"/>
<evidence type="ECO:0000313" key="6">
    <source>
        <dbReference type="EMBL" id="EGC39595.1"/>
    </source>
</evidence>
<keyword evidence="1" id="KW-0472">Membrane</keyword>
<dbReference type="Pfam" id="PF25820">
    <property type="entry name" value="DUF7949"/>
    <property type="match status" value="1"/>
</dbReference>
<gene>
    <name evidence="6" type="ORF">DICPUDRAFT_26632</name>
</gene>
<feature type="non-terminal residue" evidence="6">
    <location>
        <position position="821"/>
    </location>
</feature>
<dbReference type="InParanoid" id="F0Z936"/>
<feature type="domain" description="DUF7035" evidence="4">
    <location>
        <begin position="101"/>
        <end position="242"/>
    </location>
</feature>
<dbReference type="Proteomes" id="UP000001064">
    <property type="component" value="Unassembled WGS sequence"/>
</dbReference>
<evidence type="ECO:0000313" key="7">
    <source>
        <dbReference type="Proteomes" id="UP000001064"/>
    </source>
</evidence>
<evidence type="ECO:0000259" key="5">
    <source>
        <dbReference type="Pfam" id="PF25820"/>
    </source>
</evidence>
<dbReference type="Pfam" id="PF23033">
    <property type="entry name" value="DUF7034"/>
    <property type="match status" value="1"/>
</dbReference>
<dbReference type="eggNOG" id="ENOG502SC7H">
    <property type="taxonomic scope" value="Eukaryota"/>
</dbReference>
<dbReference type="PANTHER" id="PTHR31378:SF47">
    <property type="entry name" value="EGF-LIKE DOMAIN-CONTAINING PROTEIN-RELATED"/>
    <property type="match status" value="1"/>
</dbReference>
<dbReference type="Pfam" id="PF22933">
    <property type="entry name" value="ComC_SSD"/>
    <property type="match status" value="1"/>
</dbReference>
<dbReference type="VEuPathDB" id="AmoebaDB:DICPUDRAFT_26632"/>
<dbReference type="EMBL" id="GL870955">
    <property type="protein sequence ID" value="EGC39595.1"/>
    <property type="molecule type" value="Genomic_DNA"/>
</dbReference>
<dbReference type="PANTHER" id="PTHR31378">
    <property type="entry name" value="EGF-LIKE DOMAIN-CONTAINING PROTEIN-RELATED-RELATED"/>
    <property type="match status" value="1"/>
</dbReference>
<name>F0Z936_DICPU</name>
<reference evidence="7" key="1">
    <citation type="journal article" date="2011" name="Genome Biol.">
        <title>Comparative genomics of the social amoebae Dictyostelium discoideum and Dictyostelium purpureum.</title>
        <authorList>
            <consortium name="US DOE Joint Genome Institute (JGI-PGF)"/>
            <person name="Sucgang R."/>
            <person name="Kuo A."/>
            <person name="Tian X."/>
            <person name="Salerno W."/>
            <person name="Parikh A."/>
            <person name="Feasley C.L."/>
            <person name="Dalin E."/>
            <person name="Tu H."/>
            <person name="Huang E."/>
            <person name="Barry K."/>
            <person name="Lindquist E."/>
            <person name="Shapiro H."/>
            <person name="Bruce D."/>
            <person name="Schmutz J."/>
            <person name="Salamov A."/>
            <person name="Fey P."/>
            <person name="Gaudet P."/>
            <person name="Anjard C."/>
            <person name="Babu M.M."/>
            <person name="Basu S."/>
            <person name="Bushmanova Y."/>
            <person name="van der Wel H."/>
            <person name="Katoh-Kurasawa M."/>
            <person name="Dinh C."/>
            <person name="Coutinho P.M."/>
            <person name="Saito T."/>
            <person name="Elias M."/>
            <person name="Schaap P."/>
            <person name="Kay R.R."/>
            <person name="Henrissat B."/>
            <person name="Eichinger L."/>
            <person name="Rivero F."/>
            <person name="Putnam N.H."/>
            <person name="West C.M."/>
            <person name="Loomis W.F."/>
            <person name="Chisholm R.L."/>
            <person name="Shaulsky G."/>
            <person name="Strassmann J.E."/>
            <person name="Queller D.C."/>
            <person name="Kuspa A."/>
            <person name="Grigoriev I.V."/>
        </authorList>
    </citation>
    <scope>NUCLEOTIDE SEQUENCE [LARGE SCALE GENOMIC DNA]</scope>
    <source>
        <strain evidence="7">QSDP1</strain>
    </source>
</reference>
<evidence type="ECO:0008006" key="8">
    <source>
        <dbReference type="Google" id="ProtNLM"/>
    </source>
</evidence>
<protein>
    <recommendedName>
        <fullName evidence="8">EGF-like domain-containing protein</fullName>
    </recommendedName>
</protein>
<proteinExistence type="predicted"/>
<evidence type="ECO:0000259" key="3">
    <source>
        <dbReference type="Pfam" id="PF23033"/>
    </source>
</evidence>
<feature type="transmembrane region" description="Helical" evidence="1">
    <location>
        <begin position="782"/>
        <end position="804"/>
    </location>
</feature>
<feature type="domain" description="ComC supersandwich" evidence="2">
    <location>
        <begin position="545"/>
        <end position="756"/>
    </location>
</feature>
<dbReference type="KEGG" id="dpp:DICPUDRAFT_26632"/>
<keyword evidence="1" id="KW-1133">Transmembrane helix</keyword>
<evidence type="ECO:0000259" key="4">
    <source>
        <dbReference type="Pfam" id="PF23034"/>
    </source>
</evidence>
<organism evidence="6 7">
    <name type="scientific">Dictyostelium purpureum</name>
    <name type="common">Slime mold</name>
    <dbReference type="NCBI Taxonomy" id="5786"/>
    <lineage>
        <taxon>Eukaryota</taxon>
        <taxon>Amoebozoa</taxon>
        <taxon>Evosea</taxon>
        <taxon>Eumycetozoa</taxon>
        <taxon>Dictyostelia</taxon>
        <taxon>Dictyosteliales</taxon>
        <taxon>Dictyosteliaceae</taxon>
        <taxon>Dictyostelium</taxon>
    </lineage>
</organism>
<dbReference type="InterPro" id="IPR055463">
    <property type="entry name" value="DUF7035"/>
</dbReference>
<dbReference type="GeneID" id="10509803"/>
<dbReference type="STRING" id="5786.F0Z936"/>
<dbReference type="AlphaFoldDB" id="F0Z936"/>
<evidence type="ECO:0000259" key="2">
    <source>
        <dbReference type="Pfam" id="PF22933"/>
    </source>
</evidence>
<feature type="domain" description="DUF7034" evidence="3">
    <location>
        <begin position="250"/>
        <end position="372"/>
    </location>
</feature>
<keyword evidence="1" id="KW-0812">Transmembrane</keyword>
<dbReference type="OrthoDB" id="5951731at2759"/>
<dbReference type="InterPro" id="IPR055462">
    <property type="entry name" value="DUF7034"/>
</dbReference>
<feature type="domain" description="DUF7949" evidence="5">
    <location>
        <begin position="492"/>
        <end position="526"/>
    </location>
</feature>
<dbReference type="FunCoup" id="F0Z936">
    <property type="interactions" value="1326"/>
</dbReference>
<sequence>IDVTNKTSGNILYFNYTNIDIETPISLVLYDTVSFNDFVLKDLWPAFWNSTIKMFQVEFFVKANYHSGKIPYFLFFDWETKLPSSILPEEAQFSIVSKNEDSYGPIITSLKQFPILSRIDITQDTTVGWTFDIIDDYNGFKSGFITVRGSIDGSLYNFTISPSDAIYGDIFNGSYNINITILSRCISQDYIITDAKLYDEQGYNSTFSHASFTTSFIDSLSNPFIYYYGTEETLFKISTFCSSSEDTSPPELYSFEIINGPSQTNPLDVGSNSRDLHLSIKAKDNESGLKKGQTPSIYFSDSNGRVHKCNYITSINEISEFSSEFIFKCTLPIGFGYPYGLFLQVYSLINNGGYFSGFNTNDLSNLNVLFQIPSSLITMSTNYPSISDSGIITVDGGNLWIYGRGFSNINQITIVFDNSTTLFTPLTINKNYNGALYLSNIPSDLSPFYLKFEFQTNKVQIDPFKIIPYPKIEIVDIPDESEELPVNPEQQCQGAPRCNGPTNGYCSTTGCICYSPWIGNDCSSKTIIIPQPTINNTSPTTVVDIPSNNSKNDIIYKSIISIVSIREIGIDGTQIFEKKLEKWVYKNLTDNIYQYHTNITGKLNTTTNIEVTLEWFENESNITFANQVIKMNPSTIKYKIKIENHPFESKLNSLELVMSASIESKKTDNICSSNQFGNTTEGDNANYIKIQVENHSLYGKFIKRGVFDDSNIKSISNQIIFNEGSKNNEYSSNSLIAIKISYFESNVIIDPDFSVLIEPSPASKNSQNSICSSSSKLSTAKIAGIVVGCTVFVAVIIATIVYLIKRKKILYFEAKLKELNK</sequence>